<gene>
    <name evidence="6" type="ORF">EII40_07310</name>
</gene>
<dbReference type="SMART" id="SM00849">
    <property type="entry name" value="Lactamase_B"/>
    <property type="match status" value="1"/>
</dbReference>
<dbReference type="SUPFAM" id="SSF56281">
    <property type="entry name" value="Metallo-hydrolase/oxidoreductase"/>
    <property type="match status" value="1"/>
</dbReference>
<dbReference type="Proteomes" id="UP000278609">
    <property type="component" value="Unassembled WGS sequence"/>
</dbReference>
<dbReference type="EMBL" id="RQYS01000027">
    <property type="protein sequence ID" value="RRD60587.1"/>
    <property type="molecule type" value="Genomic_DNA"/>
</dbReference>
<sequence>MIKIKCFEFNLFAENTYVLYDETKEAAIIDCGCMSAGEEKVLSDFIAAHELVPKLLLCTHLHLDHILGNAFIHRTYGLSPKAHRLEVEQIPPLDIQMKHMGLHASGDTVPVTDFLSENEPIRFGHSELAVLLVPGHSPGSLAFYSPADGFIISGDALFAGSIGRTDLWGGSYGMLISAIQDKILSLPDQTLVCPGHGPSTTVIEEKLHNPYL</sequence>
<keyword evidence="2" id="KW-0479">Metal-binding</keyword>
<evidence type="ECO:0000256" key="1">
    <source>
        <dbReference type="ARBA" id="ARBA00001947"/>
    </source>
</evidence>
<evidence type="ECO:0000256" key="4">
    <source>
        <dbReference type="ARBA" id="ARBA00022833"/>
    </source>
</evidence>
<keyword evidence="4" id="KW-0862">Zinc</keyword>
<dbReference type="GO" id="GO:0046872">
    <property type="term" value="F:metal ion binding"/>
    <property type="evidence" value="ECO:0007669"/>
    <property type="project" value="UniProtKB-KW"/>
</dbReference>
<dbReference type="Pfam" id="PF00753">
    <property type="entry name" value="Lactamase_B"/>
    <property type="match status" value="1"/>
</dbReference>
<accession>A0A3P1XRM6</accession>
<evidence type="ECO:0000313" key="6">
    <source>
        <dbReference type="EMBL" id="RRD60587.1"/>
    </source>
</evidence>
<comment type="caution">
    <text evidence="6">The sequence shown here is derived from an EMBL/GenBank/DDBJ whole genome shotgun (WGS) entry which is preliminary data.</text>
</comment>
<evidence type="ECO:0000256" key="2">
    <source>
        <dbReference type="ARBA" id="ARBA00022723"/>
    </source>
</evidence>
<protein>
    <submittedName>
        <fullName evidence="6">MBL fold metallo-hydrolase</fullName>
    </submittedName>
</protein>
<reference evidence="6 7" key="1">
    <citation type="submission" date="2018-11" db="EMBL/GenBank/DDBJ databases">
        <title>Genomes From Bacteria Associated with the Canine Oral Cavity: a Test Case for Automated Genome-Based Taxonomic Assignment.</title>
        <authorList>
            <person name="Coil D.A."/>
            <person name="Jospin G."/>
            <person name="Darling A.E."/>
            <person name="Wallis C."/>
            <person name="Davis I.J."/>
            <person name="Harris S."/>
            <person name="Eisen J.A."/>
            <person name="Holcombe L.J."/>
            <person name="O'Flynn C."/>
        </authorList>
    </citation>
    <scope>NUCLEOTIDE SEQUENCE [LARGE SCALE GENOMIC DNA]</scope>
    <source>
        <strain evidence="6 7">OH2617_COT-023</strain>
    </source>
</reference>
<dbReference type="OrthoDB" id="9802248at2"/>
<dbReference type="PANTHER" id="PTHR46233">
    <property type="entry name" value="HYDROXYACYLGLUTATHIONE HYDROLASE GLOC"/>
    <property type="match status" value="1"/>
</dbReference>
<dbReference type="InterPro" id="IPR001279">
    <property type="entry name" value="Metallo-B-lactamas"/>
</dbReference>
<dbReference type="CDD" id="cd06262">
    <property type="entry name" value="metallo-hydrolase-like_MBL-fold"/>
    <property type="match status" value="1"/>
</dbReference>
<proteinExistence type="predicted"/>
<feature type="domain" description="Metallo-beta-lactamase" evidence="5">
    <location>
        <begin position="13"/>
        <end position="196"/>
    </location>
</feature>
<dbReference type="RefSeq" id="WP_124751617.1">
    <property type="nucleotide sequence ID" value="NZ_RQYS01000027.1"/>
</dbReference>
<dbReference type="InterPro" id="IPR036866">
    <property type="entry name" value="RibonucZ/Hydroxyglut_hydro"/>
</dbReference>
<evidence type="ECO:0000259" key="5">
    <source>
        <dbReference type="SMART" id="SM00849"/>
    </source>
</evidence>
<organism evidence="6 7">
    <name type="scientific">Tannerella forsythia</name>
    <name type="common">Bacteroides forsythus</name>
    <dbReference type="NCBI Taxonomy" id="28112"/>
    <lineage>
        <taxon>Bacteria</taxon>
        <taxon>Pseudomonadati</taxon>
        <taxon>Bacteroidota</taxon>
        <taxon>Bacteroidia</taxon>
        <taxon>Bacteroidales</taxon>
        <taxon>Tannerellaceae</taxon>
        <taxon>Tannerella</taxon>
    </lineage>
</organism>
<dbReference type="AlphaFoldDB" id="A0A3P1XRM6"/>
<dbReference type="InterPro" id="IPR051453">
    <property type="entry name" value="MBL_Glyoxalase_II"/>
</dbReference>
<dbReference type="GO" id="GO:0016787">
    <property type="term" value="F:hydrolase activity"/>
    <property type="evidence" value="ECO:0007669"/>
    <property type="project" value="UniProtKB-KW"/>
</dbReference>
<dbReference type="Gene3D" id="3.60.15.10">
    <property type="entry name" value="Ribonuclease Z/Hydroxyacylglutathione hydrolase-like"/>
    <property type="match status" value="1"/>
</dbReference>
<dbReference type="PANTHER" id="PTHR46233:SF3">
    <property type="entry name" value="HYDROXYACYLGLUTATHIONE HYDROLASE GLOC"/>
    <property type="match status" value="1"/>
</dbReference>
<keyword evidence="3 6" id="KW-0378">Hydrolase</keyword>
<comment type="cofactor">
    <cofactor evidence="1">
        <name>Zn(2+)</name>
        <dbReference type="ChEBI" id="CHEBI:29105"/>
    </cofactor>
</comment>
<evidence type="ECO:0000256" key="3">
    <source>
        <dbReference type="ARBA" id="ARBA00022801"/>
    </source>
</evidence>
<evidence type="ECO:0000313" key="7">
    <source>
        <dbReference type="Proteomes" id="UP000278609"/>
    </source>
</evidence>
<name>A0A3P1XRM6_TANFO</name>